<evidence type="ECO:0000256" key="10">
    <source>
        <dbReference type="SAM" id="Phobius"/>
    </source>
</evidence>
<sequence length="1961" mass="216278">MDLDAIPALSARKPHRSSVESAALVRTVKAPRVVSRRPAMCMDQQSLGLLALPAELLASIVVHAVRSDAGALLALSESCHKLNAVVLDLRNLSFTCDVAIGQDTQREARYKAHAKMSTMCAACGARQGEPKSELVDNSFPHGRKFIFCDPCYLASINLSHWSEEERGYSAAYWRDRAAKSIEHICGPLEVTTDAWDKQVELFRHDHALFGVTWRLISELPVRSHHSPASLVTGHPPDDSSAASMVEAGDDTLAKVCRSRPTFRSDQQKTSPVVAQHEASDRLVRLQMDVAADRPAWQIGDATGTPFAPDTVINDDQEPGLSERSDQRATNPVTDAQDLTRDRVAVVELIPFSRDVWCNSADDLFAWDGIDFGLCFRRRYIDGLLPLLALVLSLGLLVVPPTLRWSISRLIRPQLVLPANDNSSRLGATEYSANPLVTEVENVVVAAEAKLEGVPVPQEWATRAAFSSADAVKSHDAPLNKRGSLLRGLRKSKSAALEVILSCIVVILLASTLVLESRPNSVQHGTGWLGTSLLVWLYFTGLAGRRLYLLLLDSAIIWNGSELPQGPSTELTRLPAHLVAFSIAYFFIVVLDWRSVMLKRARWSTDTLLICESALLGTLALLVGVQIFTPFRPAYEERRRAFAQHAKAQAKEELQVQSAEEYASLWSYGTFGFFDGFIRKYARTAPTRRQVPDLLTRDRSGPVLLAFRSTTYPSWLGKSPNLALRLFWFFRSDLIAQQCWAWIAGVLMVLPAFFLQNLIDLVGDRAAGLARPAHVTVLFAGGLALSTFLNAIVMSQALYIGRLICIDIRCIVVGEVFAKALRKQEVNSGERKEGEQEIASSGKINNLVAVDSFRLSEICAYLHFMWPQGPVTLVLTTAFLFKVLGLAAIAGVIVMLALIPIQVVSSRFYLRFQASLLKAADRRLELAQEIITSIRHIKFFAYESQFLDQLTDARNNELAVLRQRLVAFLVSCVTYFVSPIFIALATFATHTKILGRPLEPSEAFTAILLFSIMRGALDMLADLVVNVQQAWISLKRIDVFLREEDTAKWNDLLDADDSEVTERRIGFSDATFAYSVDATCKPEGFALRDLNFDFADVGLSLVIGTVGAGKSSLLQALLGEMRLVRGKRFLPSPISRRADNSQPEFVESTAFCAQQPWLLSDTIKENILYGCAFRDVRYREVLHACALDKDLEQYEQGDMTEVGESGTILSGGQKARLSLARALYSQARVLLLDDILSAVDSSTQVQLLHALTGPLMRGRACILVTHAVSICLPKAAFVVIMKGGKVKECGPPHTLSSTPTSGFATPLAGSTSADVKSVLTKAIAEKLGPAQPAPTDKPLKKLHEIETSGRGQVSWRVYSFYLAATAGVLLWILILGTFIAGQVADVGTNAWLRQWAGSYSPQAKARVLGPYALFVLDLRKSDDPTDYYLKIFVLISAASVVLYLVRMTVFLWRGLTASRTIHKRLIESLLGATVRFYDTTPVGRIMNRLSKDLETIDQDIPSHLLFLLTEIIMTIGTLLAIAFAVPKFLLAGIGITALYTSIAWAYLGSSRELKRMESITRSPLFSLFGECLQGVVTIRSYGDSSRMLRKIFTLLNETNRPFINLWRANRWLSVRADACGALVSLATALFVLLNPSIDAALAGFALSYAMSFNERVLWLLRYAANVELNFNSVERVHEYLNLPQEPTDGLTPSRQWPSPSGSGIEFKDVRAQYAVDTEIVLHEVSFKVRPGEKVGIVGRTGSGKSTLTNVLFRLMPFEGQVIIDGVDTHTIALKALRSRLTTIPQTPLLWQGTIRFNLSPFGLDDDASLWSVLQRVGLVGNSGSQIKPESGITDLELETLVAEGGKNLSQGQRQLLAFARGLLQLKHSNILVLDESTASLDQAADERIQQALREETDTTILTIAHRLATIIDFDRVLVLSHGRVVEYDTPYNLLAKPDSAFSELCRASGEDALFRDRLAINI</sequence>
<feature type="domain" description="ABC transmembrane type-1" evidence="12">
    <location>
        <begin position="1371"/>
        <end position="1667"/>
    </location>
</feature>
<dbReference type="CDD" id="cd18604">
    <property type="entry name" value="ABC_6TM_VMR1_D2_like"/>
    <property type="match status" value="1"/>
</dbReference>
<evidence type="ECO:0000256" key="2">
    <source>
        <dbReference type="ARBA" id="ARBA00022448"/>
    </source>
</evidence>
<feature type="transmembrane region" description="Helical" evidence="10">
    <location>
        <begin position="1528"/>
        <end position="1546"/>
    </location>
</feature>
<dbReference type="OMA" id="LAQDYWI"/>
<dbReference type="InterPro" id="IPR036640">
    <property type="entry name" value="ABC1_TM_sf"/>
</dbReference>
<dbReference type="GO" id="GO:0005524">
    <property type="term" value="F:ATP binding"/>
    <property type="evidence" value="ECO:0007669"/>
    <property type="project" value="UniProtKB-KW"/>
</dbReference>
<feature type="transmembrane region" description="Helical" evidence="10">
    <location>
        <begin position="738"/>
        <end position="758"/>
    </location>
</feature>
<dbReference type="CDD" id="cd03244">
    <property type="entry name" value="ABCC_MRP_domain2"/>
    <property type="match status" value="1"/>
</dbReference>
<dbReference type="OrthoDB" id="6500128at2759"/>
<feature type="domain" description="ABC transporter" evidence="11">
    <location>
        <begin position="1064"/>
        <end position="1307"/>
    </location>
</feature>
<evidence type="ECO:0000256" key="6">
    <source>
        <dbReference type="ARBA" id="ARBA00022840"/>
    </source>
</evidence>
<gene>
    <name evidence="13" type="primary">Mo05550</name>
    <name evidence="13" type="ORF">E5Q_05550</name>
</gene>
<evidence type="ECO:0000313" key="14">
    <source>
        <dbReference type="Proteomes" id="UP000009131"/>
    </source>
</evidence>
<keyword evidence="14" id="KW-1185">Reference proteome</keyword>
<keyword evidence="2" id="KW-0813">Transport</keyword>
<dbReference type="Gene3D" id="1.20.1560.10">
    <property type="entry name" value="ABC transporter type 1, transmembrane domain"/>
    <property type="match status" value="2"/>
</dbReference>
<keyword evidence="3 10" id="KW-0812">Transmembrane</keyword>
<feature type="transmembrane region" description="Helical" evidence="10">
    <location>
        <begin position="494"/>
        <end position="514"/>
    </location>
</feature>
<feature type="transmembrane region" description="Helical" evidence="10">
    <location>
        <begin position="573"/>
        <end position="592"/>
    </location>
</feature>
<dbReference type="FunFam" id="3.40.50.300:FF:000630">
    <property type="entry name" value="ATP-binding cassette (ABC) transporter, putative"/>
    <property type="match status" value="1"/>
</dbReference>
<evidence type="ECO:0000256" key="3">
    <source>
        <dbReference type="ARBA" id="ARBA00022692"/>
    </source>
</evidence>
<evidence type="ECO:0000256" key="8">
    <source>
        <dbReference type="ARBA" id="ARBA00023136"/>
    </source>
</evidence>
<evidence type="ECO:0000256" key="9">
    <source>
        <dbReference type="SAM" id="MobiDB-lite"/>
    </source>
</evidence>
<dbReference type="InterPro" id="IPR011527">
    <property type="entry name" value="ABC1_TM_dom"/>
</dbReference>
<feature type="transmembrane region" description="Helical" evidence="10">
    <location>
        <begin position="1359"/>
        <end position="1383"/>
    </location>
</feature>
<dbReference type="PANTHER" id="PTHR24223">
    <property type="entry name" value="ATP-BINDING CASSETTE SUB-FAMILY C"/>
    <property type="match status" value="1"/>
</dbReference>
<dbReference type="InterPro" id="IPR003439">
    <property type="entry name" value="ABC_transporter-like_ATP-bd"/>
</dbReference>
<dbReference type="PROSITE" id="PS50929">
    <property type="entry name" value="ABC_TM1F"/>
    <property type="match status" value="2"/>
</dbReference>
<reference evidence="13 14" key="1">
    <citation type="journal article" date="2011" name="J. Gen. Appl. Microbiol.">
        <title>Draft genome sequencing of the enigmatic basidiomycete Mixia osmundae.</title>
        <authorList>
            <person name="Nishida H."/>
            <person name="Nagatsuka Y."/>
            <person name="Sugiyama J."/>
        </authorList>
    </citation>
    <scope>NUCLEOTIDE SEQUENCE [LARGE SCALE GENOMIC DNA]</scope>
    <source>
        <strain evidence="14">CBS 9802 / IAM 14324 / JCM 22182 / KY 12970</strain>
    </source>
</reference>
<keyword evidence="8 10" id="KW-0472">Membrane</keyword>
<feature type="domain" description="ABC transporter" evidence="11">
    <location>
        <begin position="1703"/>
        <end position="1945"/>
    </location>
</feature>
<dbReference type="EMBL" id="BABT02000165">
    <property type="protein sequence ID" value="GAA98862.1"/>
    <property type="molecule type" value="Genomic_DNA"/>
</dbReference>
<evidence type="ECO:0000256" key="5">
    <source>
        <dbReference type="ARBA" id="ARBA00022741"/>
    </source>
</evidence>
<dbReference type="CDD" id="cd03250">
    <property type="entry name" value="ABCC_MRP_domain1"/>
    <property type="match status" value="1"/>
</dbReference>
<evidence type="ECO:0000256" key="7">
    <source>
        <dbReference type="ARBA" id="ARBA00022989"/>
    </source>
</evidence>
<comment type="caution">
    <text evidence="13">The sequence shown here is derived from an EMBL/GenBank/DDBJ whole genome shotgun (WGS) entry which is preliminary data.</text>
</comment>
<feature type="transmembrane region" description="Helical" evidence="10">
    <location>
        <begin position="1426"/>
        <end position="1444"/>
    </location>
</feature>
<keyword evidence="4" id="KW-0677">Repeat</keyword>
<reference evidence="13 14" key="2">
    <citation type="journal article" date="2012" name="Open Biol.">
        <title>Characteristics of nucleosomes and linker DNA regions on the genome of the basidiomycete Mixia osmundae revealed by mono- and dinucleosome mapping.</title>
        <authorList>
            <person name="Nishida H."/>
            <person name="Kondo S."/>
            <person name="Matsumoto T."/>
            <person name="Suzuki Y."/>
            <person name="Yoshikawa H."/>
            <person name="Taylor T.D."/>
            <person name="Sugiyama J."/>
        </authorList>
    </citation>
    <scope>NUCLEOTIDE SEQUENCE [LARGE SCALE GENOMIC DNA]</scope>
    <source>
        <strain evidence="14">CBS 9802 / IAM 14324 / JCM 22182 / KY 12970</strain>
    </source>
</reference>
<dbReference type="Gene3D" id="3.40.50.300">
    <property type="entry name" value="P-loop containing nucleotide triphosphate hydrolases"/>
    <property type="match status" value="2"/>
</dbReference>
<dbReference type="InterPro" id="IPR050173">
    <property type="entry name" value="ABC_transporter_C-like"/>
</dbReference>
<keyword evidence="5" id="KW-0547">Nucleotide-binding</keyword>
<feature type="transmembrane region" description="Helical" evidence="10">
    <location>
        <begin position="612"/>
        <end position="630"/>
    </location>
</feature>
<dbReference type="GO" id="GO:0016887">
    <property type="term" value="F:ATP hydrolysis activity"/>
    <property type="evidence" value="ECO:0007669"/>
    <property type="project" value="InterPro"/>
</dbReference>
<dbReference type="InterPro" id="IPR017871">
    <property type="entry name" value="ABC_transporter-like_CS"/>
</dbReference>
<dbReference type="PANTHER" id="PTHR24223:SF353">
    <property type="entry name" value="ABC TRANSPORTER ATP-BINDING PROTEIN_PERMEASE VMR1-RELATED"/>
    <property type="match status" value="1"/>
</dbReference>
<proteinExistence type="predicted"/>
<dbReference type="Pfam" id="PF00664">
    <property type="entry name" value="ABC_membrane"/>
    <property type="match status" value="2"/>
</dbReference>
<feature type="transmembrane region" description="Helical" evidence="10">
    <location>
        <begin position="1002"/>
        <end position="1024"/>
    </location>
</feature>
<dbReference type="PROSITE" id="PS00211">
    <property type="entry name" value="ABC_TRANSPORTER_1"/>
    <property type="match status" value="2"/>
</dbReference>
<feature type="transmembrane region" description="Helical" evidence="10">
    <location>
        <begin position="1613"/>
        <end position="1632"/>
    </location>
</feature>
<dbReference type="SUPFAM" id="SSF90123">
    <property type="entry name" value="ABC transporter transmembrane region"/>
    <property type="match status" value="2"/>
</dbReference>
<dbReference type="InParanoid" id="G7E7Q2"/>
<keyword evidence="6" id="KW-0067">ATP-binding</keyword>
<feature type="domain" description="ABC transmembrane type-1" evidence="12">
    <location>
        <begin position="740"/>
        <end position="1028"/>
    </location>
</feature>
<dbReference type="GO" id="GO:0140359">
    <property type="term" value="F:ABC-type transporter activity"/>
    <property type="evidence" value="ECO:0007669"/>
    <property type="project" value="InterPro"/>
</dbReference>
<dbReference type="PROSITE" id="PS50893">
    <property type="entry name" value="ABC_TRANSPORTER_2"/>
    <property type="match status" value="2"/>
</dbReference>
<keyword evidence="7 10" id="KW-1133">Transmembrane helix</keyword>
<feature type="transmembrane region" description="Helical" evidence="10">
    <location>
        <begin position="964"/>
        <end position="987"/>
    </location>
</feature>
<evidence type="ECO:0000259" key="11">
    <source>
        <dbReference type="PROSITE" id="PS50893"/>
    </source>
</evidence>
<feature type="transmembrane region" description="Helical" evidence="10">
    <location>
        <begin position="1503"/>
        <end position="1522"/>
    </location>
</feature>
<dbReference type="CDD" id="cd18596">
    <property type="entry name" value="ABC_6TM_VMR1_D1_like"/>
    <property type="match status" value="1"/>
</dbReference>
<dbReference type="HOGENOM" id="CLU_000604_27_6_1"/>
<dbReference type="InterPro" id="IPR003593">
    <property type="entry name" value="AAA+_ATPase"/>
</dbReference>
<dbReference type="InterPro" id="IPR027417">
    <property type="entry name" value="P-loop_NTPase"/>
</dbReference>
<dbReference type="STRING" id="764103.G7E7Q2"/>
<evidence type="ECO:0000256" key="1">
    <source>
        <dbReference type="ARBA" id="ARBA00004141"/>
    </source>
</evidence>
<feature type="transmembrane region" description="Helical" evidence="10">
    <location>
        <begin position="886"/>
        <end position="909"/>
    </location>
</feature>
<organism evidence="13 14">
    <name type="scientific">Mixia osmundae (strain CBS 9802 / IAM 14324 / JCM 22182 / KY 12970)</name>
    <dbReference type="NCBI Taxonomy" id="764103"/>
    <lineage>
        <taxon>Eukaryota</taxon>
        <taxon>Fungi</taxon>
        <taxon>Dikarya</taxon>
        <taxon>Basidiomycota</taxon>
        <taxon>Pucciniomycotina</taxon>
        <taxon>Mixiomycetes</taxon>
        <taxon>Mixiales</taxon>
        <taxon>Mixiaceae</taxon>
        <taxon>Mixia</taxon>
    </lineage>
</organism>
<dbReference type="FunFam" id="1.20.1560.10:FF:000013">
    <property type="entry name" value="ABC transporter C family member 2"/>
    <property type="match status" value="1"/>
</dbReference>
<feature type="region of interest" description="Disordered" evidence="9">
    <location>
        <begin position="298"/>
        <end position="335"/>
    </location>
</feature>
<evidence type="ECO:0000259" key="12">
    <source>
        <dbReference type="PROSITE" id="PS50929"/>
    </source>
</evidence>
<evidence type="ECO:0000256" key="4">
    <source>
        <dbReference type="ARBA" id="ARBA00022737"/>
    </source>
</evidence>
<dbReference type="Proteomes" id="UP000009131">
    <property type="component" value="Unassembled WGS sequence"/>
</dbReference>
<protein>
    <submittedName>
        <fullName evidence="13">Uncharacterized protein</fullName>
    </submittedName>
</protein>
<dbReference type="GO" id="GO:0000329">
    <property type="term" value="C:fungal-type vacuole membrane"/>
    <property type="evidence" value="ECO:0007669"/>
    <property type="project" value="TreeGrafter"/>
</dbReference>
<dbReference type="Pfam" id="PF00005">
    <property type="entry name" value="ABC_tran"/>
    <property type="match status" value="2"/>
</dbReference>
<comment type="subcellular location">
    <subcellularLocation>
        <location evidence="1">Membrane</location>
        <topology evidence="1">Multi-pass membrane protein</topology>
    </subcellularLocation>
</comment>
<dbReference type="eggNOG" id="KOG0054">
    <property type="taxonomic scope" value="Eukaryota"/>
</dbReference>
<name>G7E7Q2_MIXOS</name>
<dbReference type="RefSeq" id="XP_014567027.1">
    <property type="nucleotide sequence ID" value="XM_014711541.1"/>
</dbReference>
<dbReference type="SMART" id="SM00382">
    <property type="entry name" value="AAA"/>
    <property type="match status" value="2"/>
</dbReference>
<feature type="transmembrane region" description="Helical" evidence="10">
    <location>
        <begin position="770"/>
        <end position="792"/>
    </location>
</feature>
<feature type="transmembrane region" description="Helical" evidence="10">
    <location>
        <begin position="534"/>
        <end position="552"/>
    </location>
</feature>
<evidence type="ECO:0000313" key="13">
    <source>
        <dbReference type="EMBL" id="GAA98862.1"/>
    </source>
</evidence>
<accession>G7E7Q2</accession>
<dbReference type="SUPFAM" id="SSF52540">
    <property type="entry name" value="P-loop containing nucleoside triphosphate hydrolases"/>
    <property type="match status" value="2"/>
</dbReference>